<reference evidence="1 2" key="1">
    <citation type="submission" date="2023-11" db="EMBL/GenBank/DDBJ databases">
        <title>Winogradskyella pelagius sp. nov., isolated from coastal sediment.</title>
        <authorList>
            <person name="Li F."/>
        </authorList>
    </citation>
    <scope>NUCLEOTIDE SEQUENCE [LARGE SCALE GENOMIC DNA]</scope>
    <source>
        <strain evidence="1 2">KCTC 23502</strain>
    </source>
</reference>
<dbReference type="Proteomes" id="UP001285855">
    <property type="component" value="Unassembled WGS sequence"/>
</dbReference>
<gene>
    <name evidence="1" type="ORF">SNF14_13610</name>
</gene>
<accession>A0ABU5ES55</accession>
<dbReference type="EMBL" id="JAXDAE010000016">
    <property type="protein sequence ID" value="MDY2588380.1"/>
    <property type="molecule type" value="Genomic_DNA"/>
</dbReference>
<proteinExistence type="predicted"/>
<keyword evidence="2" id="KW-1185">Reference proteome</keyword>
<evidence type="ECO:0000313" key="2">
    <source>
        <dbReference type="Proteomes" id="UP001285855"/>
    </source>
</evidence>
<comment type="caution">
    <text evidence="1">The sequence shown here is derived from an EMBL/GenBank/DDBJ whole genome shotgun (WGS) entry which is preliminary data.</text>
</comment>
<sequence>MKKEIFLKQFDSIDIGDFFLAENIEELDIEISRNTHWISLNEKLSKNIKSVDIIDKLRLLRHDLIARLDKIKSKSSYNYYSWFDEQACQFRFSIINSKHKNLPFSGDINIINNELEIIKSFLESNYHDGIPFNEIIAVESIDESKKNELDVYLEELSLHQK</sequence>
<name>A0ABU5ES55_9FLAO</name>
<evidence type="ECO:0000313" key="1">
    <source>
        <dbReference type="EMBL" id="MDY2588380.1"/>
    </source>
</evidence>
<organism evidence="1 2">
    <name type="scientific">Winogradskyella aquimaris</name>
    <dbReference type="NCBI Taxonomy" id="864074"/>
    <lineage>
        <taxon>Bacteria</taxon>
        <taxon>Pseudomonadati</taxon>
        <taxon>Bacteroidota</taxon>
        <taxon>Flavobacteriia</taxon>
        <taxon>Flavobacteriales</taxon>
        <taxon>Flavobacteriaceae</taxon>
        <taxon>Winogradskyella</taxon>
    </lineage>
</organism>
<protein>
    <submittedName>
        <fullName evidence="1">Uncharacterized protein</fullName>
    </submittedName>
</protein>
<dbReference type="RefSeq" id="WP_320556728.1">
    <property type="nucleotide sequence ID" value="NZ_JAXDAE010000016.1"/>
</dbReference>